<dbReference type="PANTHER" id="PTHR30290">
    <property type="entry name" value="PERIPLASMIC BINDING COMPONENT OF ABC TRANSPORTER"/>
    <property type="match status" value="1"/>
</dbReference>
<evidence type="ECO:0000313" key="7">
    <source>
        <dbReference type="EMBL" id="KZC94883.1"/>
    </source>
</evidence>
<dbReference type="AlphaFoldDB" id="A0A154V0K0"/>
<protein>
    <submittedName>
        <fullName evidence="7">Peptide ABC transporter substrate-binding protein</fullName>
    </submittedName>
</protein>
<accession>A0A154V0K0</accession>
<name>A0A154V0K0_9MICO</name>
<dbReference type="EMBL" id="LQXA01000035">
    <property type="protein sequence ID" value="KZC94883.1"/>
    <property type="molecule type" value="Genomic_DNA"/>
</dbReference>
<feature type="signal peptide" evidence="5">
    <location>
        <begin position="1"/>
        <end position="26"/>
    </location>
</feature>
<dbReference type="RefSeq" id="WP_063071927.1">
    <property type="nucleotide sequence ID" value="NZ_LQXA01000035.1"/>
</dbReference>
<reference evidence="7 8" key="1">
    <citation type="submission" date="2016-01" db="EMBL/GenBank/DDBJ databases">
        <title>Draft genome sequence of Clavibacter michiganensis subsp. tessellarius DOAB 609.</title>
        <authorList>
            <person name="Tambong J.T."/>
        </authorList>
    </citation>
    <scope>NUCLEOTIDE SEQUENCE [LARGE SCALE GENOMIC DNA]</scope>
    <source>
        <strain evidence="7 8">DOAB 609</strain>
    </source>
</reference>
<dbReference type="InterPro" id="IPR030678">
    <property type="entry name" value="Peptide/Ni-bd"/>
</dbReference>
<dbReference type="OrthoDB" id="9801912at2"/>
<organism evidence="7 8">
    <name type="scientific">Clavibacter tessellarius</name>
    <dbReference type="NCBI Taxonomy" id="31965"/>
    <lineage>
        <taxon>Bacteria</taxon>
        <taxon>Bacillati</taxon>
        <taxon>Actinomycetota</taxon>
        <taxon>Actinomycetes</taxon>
        <taxon>Micrococcales</taxon>
        <taxon>Microbacteriaceae</taxon>
        <taxon>Clavibacter</taxon>
    </lineage>
</organism>
<feature type="chain" id="PRO_5039223387" evidence="5">
    <location>
        <begin position="27"/>
        <end position="551"/>
    </location>
</feature>
<evidence type="ECO:0000256" key="1">
    <source>
        <dbReference type="ARBA" id="ARBA00004196"/>
    </source>
</evidence>
<dbReference type="Pfam" id="PF00496">
    <property type="entry name" value="SBP_bac_5"/>
    <property type="match status" value="1"/>
</dbReference>
<dbReference type="GO" id="GO:1904680">
    <property type="term" value="F:peptide transmembrane transporter activity"/>
    <property type="evidence" value="ECO:0007669"/>
    <property type="project" value="TreeGrafter"/>
</dbReference>
<evidence type="ECO:0000256" key="2">
    <source>
        <dbReference type="ARBA" id="ARBA00005695"/>
    </source>
</evidence>
<evidence type="ECO:0000256" key="4">
    <source>
        <dbReference type="ARBA" id="ARBA00022729"/>
    </source>
</evidence>
<dbReference type="InterPro" id="IPR000914">
    <property type="entry name" value="SBP_5_dom"/>
</dbReference>
<evidence type="ECO:0000313" key="8">
    <source>
        <dbReference type="Proteomes" id="UP000076218"/>
    </source>
</evidence>
<dbReference type="Gene3D" id="3.40.190.10">
    <property type="entry name" value="Periplasmic binding protein-like II"/>
    <property type="match status" value="1"/>
</dbReference>
<keyword evidence="3" id="KW-0813">Transport</keyword>
<evidence type="ECO:0000259" key="6">
    <source>
        <dbReference type="Pfam" id="PF00496"/>
    </source>
</evidence>
<dbReference type="InterPro" id="IPR039424">
    <property type="entry name" value="SBP_5"/>
</dbReference>
<keyword evidence="4 5" id="KW-0732">Signal</keyword>
<dbReference type="GO" id="GO:0042597">
    <property type="term" value="C:periplasmic space"/>
    <property type="evidence" value="ECO:0007669"/>
    <property type="project" value="UniProtKB-ARBA"/>
</dbReference>
<evidence type="ECO:0000256" key="3">
    <source>
        <dbReference type="ARBA" id="ARBA00022448"/>
    </source>
</evidence>
<dbReference type="Proteomes" id="UP000076218">
    <property type="component" value="Unassembled WGS sequence"/>
</dbReference>
<dbReference type="GO" id="GO:0043190">
    <property type="term" value="C:ATP-binding cassette (ABC) transporter complex"/>
    <property type="evidence" value="ECO:0007669"/>
    <property type="project" value="InterPro"/>
</dbReference>
<comment type="caution">
    <text evidence="7">The sequence shown here is derived from an EMBL/GenBank/DDBJ whole genome shotgun (WGS) entry which is preliminary data.</text>
</comment>
<dbReference type="PANTHER" id="PTHR30290:SF10">
    <property type="entry name" value="PERIPLASMIC OLIGOPEPTIDE-BINDING PROTEIN-RELATED"/>
    <property type="match status" value="1"/>
</dbReference>
<sequence length="551" mass="57931">MTSAFSRRSRVLLATAGFSAAALVLAGCSGGSGDPLAEDGASGGGSIVVGTTDKVLSLDPAGSYDNGSFAVQNQVFPFLFNSPYGSPDVEPDLAVSGEYTSANEFTVKLKPDLKFANGHALTSSDVKYSFDRTAAIAANGADNGNGPSSLLANIESVAAPDDTTVVFTLKTANDQTFEQVLSSPAGPIVDEEVFPADKLADPADIVAANAFAGQYVITDFQLNQLVAYAPNADYQGVLPKAANGGVTARYYADETTMKLAVQNGEIDVAGRSLGATDIADLKKDDSVQVIDGPGGEIRYITFNLNTQPFGTTTGEADPAKALAVRTAAADLIDRDELSTEVYNGTYTPLYSYVADGLSGANQALKGMYGDGNGGPDADKAAKALSDAGVATPVALQLQFNPDHYGAGSDDEYALVKQQLEATGLFQVNLQSTIWDQYSKARVNDEYPAYQLGWFPDYSDADNYLTPFFSPQSFVKNHYDNPAVTDLITQQLSEADTSKRAELIGQIQDEVAADLPTLPLLQGSQVAVAGKDVKGVTLDASFKFRYAPITKG</sequence>
<evidence type="ECO:0000256" key="5">
    <source>
        <dbReference type="SAM" id="SignalP"/>
    </source>
</evidence>
<dbReference type="SUPFAM" id="SSF53850">
    <property type="entry name" value="Periplasmic binding protein-like II"/>
    <property type="match status" value="1"/>
</dbReference>
<dbReference type="PROSITE" id="PS51257">
    <property type="entry name" value="PROKAR_LIPOPROTEIN"/>
    <property type="match status" value="1"/>
</dbReference>
<dbReference type="PIRSF" id="PIRSF002741">
    <property type="entry name" value="MppA"/>
    <property type="match status" value="1"/>
</dbReference>
<dbReference type="Gene3D" id="3.10.105.10">
    <property type="entry name" value="Dipeptide-binding Protein, Domain 3"/>
    <property type="match status" value="1"/>
</dbReference>
<gene>
    <name evidence="7" type="ORF">AWH51_11975</name>
</gene>
<dbReference type="GO" id="GO:0030313">
    <property type="term" value="C:cell envelope"/>
    <property type="evidence" value="ECO:0007669"/>
    <property type="project" value="UniProtKB-SubCell"/>
</dbReference>
<feature type="domain" description="Solute-binding protein family 5" evidence="6">
    <location>
        <begin position="89"/>
        <end position="471"/>
    </location>
</feature>
<comment type="subcellular location">
    <subcellularLocation>
        <location evidence="1">Cell envelope</location>
    </subcellularLocation>
</comment>
<dbReference type="Gene3D" id="3.90.76.10">
    <property type="entry name" value="Dipeptide-binding Protein, Domain 1"/>
    <property type="match status" value="1"/>
</dbReference>
<comment type="similarity">
    <text evidence="2">Belongs to the bacterial solute-binding protein 5 family.</text>
</comment>
<dbReference type="STRING" id="31965.AWH51_11975"/>
<proteinExistence type="inferred from homology"/>
<dbReference type="GO" id="GO:0015833">
    <property type="term" value="P:peptide transport"/>
    <property type="evidence" value="ECO:0007669"/>
    <property type="project" value="TreeGrafter"/>
</dbReference>